<feature type="compositionally biased region" description="Polar residues" evidence="5">
    <location>
        <begin position="329"/>
        <end position="339"/>
    </location>
</feature>
<dbReference type="AlphaFoldDB" id="A0A058ZDR5"/>
<feature type="compositionally biased region" description="Basic and acidic residues" evidence="5">
    <location>
        <begin position="400"/>
        <end position="424"/>
    </location>
</feature>
<evidence type="ECO:0000256" key="5">
    <source>
        <dbReference type="SAM" id="MobiDB-lite"/>
    </source>
</evidence>
<dbReference type="GO" id="GO:0006457">
    <property type="term" value="P:protein folding"/>
    <property type="evidence" value="ECO:0007669"/>
    <property type="project" value="TreeGrafter"/>
</dbReference>
<dbReference type="STRING" id="691883.A0A058ZDR5"/>
<dbReference type="OrthoDB" id="407558at2759"/>
<dbReference type="EMBL" id="KB932201">
    <property type="protein sequence ID" value="KCV72499.1"/>
    <property type="molecule type" value="Genomic_DNA"/>
</dbReference>
<feature type="compositionally biased region" description="Basic and acidic residues" evidence="5">
    <location>
        <begin position="347"/>
        <end position="359"/>
    </location>
</feature>
<dbReference type="GO" id="GO:0005737">
    <property type="term" value="C:cytoplasm"/>
    <property type="evidence" value="ECO:0007669"/>
    <property type="project" value="TreeGrafter"/>
</dbReference>
<dbReference type="FunFam" id="2.40.100.10:FF:000025">
    <property type="entry name" value="Peptidyl-prolyl cis-trans isomerase CYP19-2"/>
    <property type="match status" value="1"/>
</dbReference>
<reference evidence="7" key="1">
    <citation type="submission" date="2013-04" db="EMBL/GenBank/DDBJ databases">
        <title>The Genome Sequence of Fonticula alba ATCC 38817.</title>
        <authorList>
            <consortium name="The Broad Institute Genomics Platform"/>
            <person name="Russ C."/>
            <person name="Cuomo C."/>
            <person name="Burger G."/>
            <person name="Gray M.W."/>
            <person name="Holland P.W.H."/>
            <person name="King N."/>
            <person name="Lang F.B.F."/>
            <person name="Roger A.J."/>
            <person name="Ruiz-Trillo I."/>
            <person name="Brown M."/>
            <person name="Walker B."/>
            <person name="Young S."/>
            <person name="Zeng Q."/>
            <person name="Gargeya S."/>
            <person name="Fitzgerald M."/>
            <person name="Haas B."/>
            <person name="Abouelleil A."/>
            <person name="Allen A.W."/>
            <person name="Alvarado L."/>
            <person name="Arachchi H.M."/>
            <person name="Berlin A.M."/>
            <person name="Chapman S.B."/>
            <person name="Gainer-Dewar J."/>
            <person name="Goldberg J."/>
            <person name="Griggs A."/>
            <person name="Gujja S."/>
            <person name="Hansen M."/>
            <person name="Howarth C."/>
            <person name="Imamovic A."/>
            <person name="Ireland A."/>
            <person name="Larimer J."/>
            <person name="McCowan C."/>
            <person name="Murphy C."/>
            <person name="Pearson M."/>
            <person name="Poon T.W."/>
            <person name="Priest M."/>
            <person name="Roberts A."/>
            <person name="Saif S."/>
            <person name="Shea T."/>
            <person name="Sisk P."/>
            <person name="Sykes S."/>
            <person name="Wortman J."/>
            <person name="Nusbaum C."/>
            <person name="Birren B."/>
        </authorList>
    </citation>
    <scope>NUCLEOTIDE SEQUENCE [LARGE SCALE GENOMIC DNA]</scope>
    <source>
        <strain evidence="7">ATCC 38817</strain>
    </source>
</reference>
<feature type="compositionally biased region" description="Polar residues" evidence="5">
    <location>
        <begin position="304"/>
        <end position="318"/>
    </location>
</feature>
<feature type="region of interest" description="Disordered" evidence="5">
    <location>
        <begin position="192"/>
        <end position="479"/>
    </location>
</feature>
<dbReference type="PANTHER" id="PTHR11071:SF561">
    <property type="entry name" value="PEPTIDYL-PROLYL CIS-TRANS ISOMERASE D-RELATED"/>
    <property type="match status" value="1"/>
</dbReference>
<dbReference type="RefSeq" id="XP_009492200.1">
    <property type="nucleotide sequence ID" value="XM_009493925.1"/>
</dbReference>
<dbReference type="GO" id="GO:0016018">
    <property type="term" value="F:cyclosporin A binding"/>
    <property type="evidence" value="ECO:0007669"/>
    <property type="project" value="TreeGrafter"/>
</dbReference>
<dbReference type="GO" id="GO:0003755">
    <property type="term" value="F:peptidyl-prolyl cis-trans isomerase activity"/>
    <property type="evidence" value="ECO:0007669"/>
    <property type="project" value="UniProtKB-KW"/>
</dbReference>
<gene>
    <name evidence="7" type="ORF">H696_00094</name>
</gene>
<proteinExistence type="predicted"/>
<feature type="compositionally biased region" description="Basic residues" evidence="5">
    <location>
        <begin position="234"/>
        <end position="253"/>
    </location>
</feature>
<feature type="compositionally biased region" description="Basic residues" evidence="5">
    <location>
        <begin position="212"/>
        <end position="221"/>
    </location>
</feature>
<dbReference type="eggNOG" id="KOG0546">
    <property type="taxonomic scope" value="Eukaryota"/>
</dbReference>
<evidence type="ECO:0000256" key="1">
    <source>
        <dbReference type="ARBA" id="ARBA00000971"/>
    </source>
</evidence>
<dbReference type="Gene3D" id="2.40.100.10">
    <property type="entry name" value="Cyclophilin-like"/>
    <property type="match status" value="1"/>
</dbReference>
<evidence type="ECO:0000256" key="4">
    <source>
        <dbReference type="ARBA" id="ARBA00023235"/>
    </source>
</evidence>
<dbReference type="EC" id="5.2.1.8" evidence="2"/>
<dbReference type="SUPFAM" id="SSF50891">
    <property type="entry name" value="Cyclophilin-like"/>
    <property type="match status" value="1"/>
</dbReference>
<keyword evidence="8" id="KW-1185">Reference proteome</keyword>
<accession>A0A058ZDR5</accession>
<evidence type="ECO:0000313" key="7">
    <source>
        <dbReference type="EMBL" id="KCV72499.1"/>
    </source>
</evidence>
<dbReference type="Proteomes" id="UP000030693">
    <property type="component" value="Unassembled WGS sequence"/>
</dbReference>
<comment type="catalytic activity">
    <reaction evidence="1">
        <text>[protein]-peptidylproline (omega=180) = [protein]-peptidylproline (omega=0)</text>
        <dbReference type="Rhea" id="RHEA:16237"/>
        <dbReference type="Rhea" id="RHEA-COMP:10747"/>
        <dbReference type="Rhea" id="RHEA-COMP:10748"/>
        <dbReference type="ChEBI" id="CHEBI:83833"/>
        <dbReference type="ChEBI" id="CHEBI:83834"/>
        <dbReference type="EC" id="5.2.1.8"/>
    </reaction>
</comment>
<name>A0A058ZDR5_FONAL</name>
<dbReference type="GeneID" id="20524819"/>
<dbReference type="InterPro" id="IPR002130">
    <property type="entry name" value="Cyclophilin-type_PPIase_dom"/>
</dbReference>
<dbReference type="PRINTS" id="PR00153">
    <property type="entry name" value="CSAPPISMRASE"/>
</dbReference>
<evidence type="ECO:0000259" key="6">
    <source>
        <dbReference type="PROSITE" id="PS50072"/>
    </source>
</evidence>
<feature type="compositionally biased region" description="Basic and acidic residues" evidence="5">
    <location>
        <begin position="254"/>
        <end position="271"/>
    </location>
</feature>
<evidence type="ECO:0000256" key="3">
    <source>
        <dbReference type="ARBA" id="ARBA00023110"/>
    </source>
</evidence>
<sequence>MSLPDSSSGQQAVAIDPNNVFCFLDLAVGDKSMGRIIIELFRDTPLATENFRALCTGEKGAPLHYAGVPLHRIIPHFMIQGGDVTSRDGRGLASIYGEPYVADPAGLARRHDQAGLLSLANRGDPNRNGSQFFITLAACPHLDGKHCIFGRVIGADGLATLRRLVAGVTTDEKDRPLERVFIARSGELAFKKSHASGADDAQAGDMSSRDERRRKRRRRSSRSSADDEDDSSSRRRRRRRRSDGDRSRRRRRRRDDSRSRSRSRSHSDSRSRSRSRSHSPSVSRSPVDRRPRAPLPPIDRHRSPSPSRSATGASSRPGSVSPAPRDRSQSPARSLSPASRFSMPGERLSRRDRFEERQRQASLSYERGRGHSGSIGSRHSTSRGDQETPRTRINTSSDTRPTHDDGGRGDNVSYRREYDSEHRARLQQARAEGRYPRSLQRAVGRLGSDRLTTSSSGAPTGRIYKGRGTMRFVTPPKYR</sequence>
<keyword evidence="3" id="KW-0697">Rotamase</keyword>
<dbReference type="OMA" id="ANSHEMR"/>
<organism evidence="7">
    <name type="scientific">Fonticula alba</name>
    <name type="common">Slime mold</name>
    <dbReference type="NCBI Taxonomy" id="691883"/>
    <lineage>
        <taxon>Eukaryota</taxon>
        <taxon>Rotosphaerida</taxon>
        <taxon>Fonticulaceae</taxon>
        <taxon>Fonticula</taxon>
    </lineage>
</organism>
<evidence type="ECO:0000256" key="2">
    <source>
        <dbReference type="ARBA" id="ARBA00013194"/>
    </source>
</evidence>
<protein>
    <recommendedName>
        <fullName evidence="2">peptidylprolyl isomerase</fullName>
        <ecNumber evidence="2">5.2.1.8</ecNumber>
    </recommendedName>
</protein>
<dbReference type="PANTHER" id="PTHR11071">
    <property type="entry name" value="PEPTIDYL-PROLYL CIS-TRANS ISOMERASE"/>
    <property type="match status" value="1"/>
</dbReference>
<dbReference type="InterPro" id="IPR029000">
    <property type="entry name" value="Cyclophilin-like_dom_sf"/>
</dbReference>
<dbReference type="Pfam" id="PF00160">
    <property type="entry name" value="Pro_isomerase"/>
    <property type="match status" value="1"/>
</dbReference>
<feature type="domain" description="PPIase cyclophilin-type" evidence="6">
    <location>
        <begin position="23"/>
        <end position="187"/>
    </location>
</feature>
<evidence type="ECO:0000313" key="8">
    <source>
        <dbReference type="Proteomes" id="UP000030693"/>
    </source>
</evidence>
<dbReference type="PROSITE" id="PS50072">
    <property type="entry name" value="CSA_PPIASE_2"/>
    <property type="match status" value="1"/>
</dbReference>
<keyword evidence="4" id="KW-0413">Isomerase</keyword>